<accession>A0A2V4TJE9</accession>
<name>A0A2V4TJE9_9BURK</name>
<keyword evidence="1" id="KW-1133">Transmembrane helix</keyword>
<evidence type="ECO:0000313" key="3">
    <source>
        <dbReference type="Proteomes" id="UP000247772"/>
    </source>
</evidence>
<dbReference type="Pfam" id="PF14373">
    <property type="entry name" value="Imm_superinfect"/>
    <property type="match status" value="1"/>
</dbReference>
<sequence>MSNYQSSTDAADTPSDSGGPLVMLVLLYFVPSIIAFHCMHRKRRAITRLNILLGWSVLGWIVAFLWALTSVDKEGSAMSKRVRKTARISEEARTVFR</sequence>
<evidence type="ECO:0000313" key="2">
    <source>
        <dbReference type="EMBL" id="PYE21368.1"/>
    </source>
</evidence>
<evidence type="ECO:0000256" key="1">
    <source>
        <dbReference type="SAM" id="Phobius"/>
    </source>
</evidence>
<keyword evidence="1" id="KW-0472">Membrane</keyword>
<feature type="transmembrane region" description="Helical" evidence="1">
    <location>
        <begin position="20"/>
        <end position="39"/>
    </location>
</feature>
<proteinExistence type="predicted"/>
<protein>
    <submittedName>
        <fullName evidence="2">T4 superinfection immunity protein</fullName>
    </submittedName>
</protein>
<comment type="caution">
    <text evidence="2">The sequence shown here is derived from an EMBL/GenBank/DDBJ whole genome shotgun (WGS) entry which is preliminary data.</text>
</comment>
<dbReference type="RefSeq" id="WP_110855752.1">
    <property type="nucleotide sequence ID" value="NZ_QJSQ01000014.1"/>
</dbReference>
<feature type="transmembrane region" description="Helical" evidence="1">
    <location>
        <begin position="51"/>
        <end position="69"/>
    </location>
</feature>
<reference evidence="2 3" key="1">
    <citation type="submission" date="2018-06" db="EMBL/GenBank/DDBJ databases">
        <title>Genomic Encyclopedia of Type Strains, Phase IV (KMG-V): Genome sequencing to study the core and pangenomes of soil and plant-associated prokaryotes.</title>
        <authorList>
            <person name="Whitman W."/>
        </authorList>
    </citation>
    <scope>NUCLEOTIDE SEQUENCE [LARGE SCALE GENOMIC DNA]</scope>
    <source>
        <strain evidence="2 3">SRCL-318</strain>
    </source>
</reference>
<dbReference type="AlphaFoldDB" id="A0A2V4TJE9"/>
<dbReference type="OrthoDB" id="9814116at2"/>
<dbReference type="InterPro" id="IPR016410">
    <property type="entry name" value="Phage_imm"/>
</dbReference>
<dbReference type="EMBL" id="QJSQ01000014">
    <property type="protein sequence ID" value="PYE21368.1"/>
    <property type="molecule type" value="Genomic_DNA"/>
</dbReference>
<gene>
    <name evidence="2" type="ORF">C7410_1149</name>
</gene>
<organism evidence="2 3">
    <name type="scientific">Paraburkholderia silvatlantica</name>
    <dbReference type="NCBI Taxonomy" id="321895"/>
    <lineage>
        <taxon>Bacteria</taxon>
        <taxon>Pseudomonadati</taxon>
        <taxon>Pseudomonadota</taxon>
        <taxon>Betaproteobacteria</taxon>
        <taxon>Burkholderiales</taxon>
        <taxon>Burkholderiaceae</taxon>
        <taxon>Paraburkholderia</taxon>
    </lineage>
</organism>
<keyword evidence="1" id="KW-0812">Transmembrane</keyword>
<dbReference type="Proteomes" id="UP000247772">
    <property type="component" value="Unassembled WGS sequence"/>
</dbReference>